<evidence type="ECO:0000313" key="1">
    <source>
        <dbReference type="EMBL" id="NLW36118.1"/>
    </source>
</evidence>
<reference evidence="1" key="2">
    <citation type="submission" date="2020-01" db="EMBL/GenBank/DDBJ databases">
        <authorList>
            <person name="Campanaro S."/>
        </authorList>
    </citation>
    <scope>NUCLEOTIDE SEQUENCE</scope>
    <source>
        <strain evidence="1">AS06rmzACSIP_7</strain>
    </source>
</reference>
<dbReference type="EMBL" id="JAAYEE010000214">
    <property type="protein sequence ID" value="NLW36118.1"/>
    <property type="molecule type" value="Genomic_DNA"/>
</dbReference>
<name>A0A971M4Z2_9BACT</name>
<comment type="caution">
    <text evidence="1">The sequence shown here is derived from an EMBL/GenBank/DDBJ whole genome shotgun (WGS) entry which is preliminary data.</text>
</comment>
<protein>
    <submittedName>
        <fullName evidence="1">Uncharacterized protein</fullName>
    </submittedName>
</protein>
<dbReference type="AlphaFoldDB" id="A0A971M4Z2"/>
<evidence type="ECO:0000313" key="2">
    <source>
        <dbReference type="Proteomes" id="UP000777265"/>
    </source>
</evidence>
<organism evidence="1 2">
    <name type="scientific">Syntrophorhabdus aromaticivorans</name>
    <dbReference type="NCBI Taxonomy" id="328301"/>
    <lineage>
        <taxon>Bacteria</taxon>
        <taxon>Pseudomonadati</taxon>
        <taxon>Thermodesulfobacteriota</taxon>
        <taxon>Syntrophorhabdia</taxon>
        <taxon>Syntrophorhabdales</taxon>
        <taxon>Syntrophorhabdaceae</taxon>
        <taxon>Syntrophorhabdus</taxon>
    </lineage>
</organism>
<accession>A0A971M4Z2</accession>
<proteinExistence type="predicted"/>
<dbReference type="Proteomes" id="UP000777265">
    <property type="component" value="Unassembled WGS sequence"/>
</dbReference>
<gene>
    <name evidence="1" type="ORF">GXY80_11665</name>
</gene>
<sequence>MIKGRGQKSIEKSGGCEPFVLHDVASAKQRFYPERLKGGMNLRVQREISFLYFHVQ</sequence>
<reference evidence="1" key="1">
    <citation type="journal article" date="2020" name="Biotechnol. Biofuels">
        <title>New insights from the biogas microbiome by comprehensive genome-resolved metagenomics of nearly 1600 species originating from multiple anaerobic digesters.</title>
        <authorList>
            <person name="Campanaro S."/>
            <person name="Treu L."/>
            <person name="Rodriguez-R L.M."/>
            <person name="Kovalovszki A."/>
            <person name="Ziels R.M."/>
            <person name="Maus I."/>
            <person name="Zhu X."/>
            <person name="Kougias P.G."/>
            <person name="Basile A."/>
            <person name="Luo G."/>
            <person name="Schluter A."/>
            <person name="Konstantinidis K.T."/>
            <person name="Angelidaki I."/>
        </authorList>
    </citation>
    <scope>NUCLEOTIDE SEQUENCE</scope>
    <source>
        <strain evidence="1">AS06rmzACSIP_7</strain>
    </source>
</reference>